<protein>
    <submittedName>
        <fullName evidence="2">DUF3021 family protein</fullName>
    </submittedName>
</protein>
<accession>A0A3N1XQQ3</accession>
<keyword evidence="1" id="KW-0472">Membrane</keyword>
<evidence type="ECO:0000313" key="2">
    <source>
        <dbReference type="EMBL" id="ROR28491.1"/>
    </source>
</evidence>
<keyword evidence="1" id="KW-0812">Transmembrane</keyword>
<dbReference type="Pfam" id="PF11457">
    <property type="entry name" value="DUF3021"/>
    <property type="match status" value="1"/>
</dbReference>
<gene>
    <name evidence="2" type="ORF">EDD66_10473</name>
</gene>
<comment type="caution">
    <text evidence="2">The sequence shown here is derived from an EMBL/GenBank/DDBJ whole genome shotgun (WGS) entry which is preliminary data.</text>
</comment>
<keyword evidence="3" id="KW-1185">Reference proteome</keyword>
<dbReference type="OrthoDB" id="2734858at2"/>
<dbReference type="Proteomes" id="UP000273083">
    <property type="component" value="Unassembled WGS sequence"/>
</dbReference>
<evidence type="ECO:0000256" key="1">
    <source>
        <dbReference type="SAM" id="Phobius"/>
    </source>
</evidence>
<feature type="transmembrane region" description="Helical" evidence="1">
    <location>
        <begin position="39"/>
        <end position="57"/>
    </location>
</feature>
<proteinExistence type="predicted"/>
<feature type="transmembrane region" description="Helical" evidence="1">
    <location>
        <begin position="9"/>
        <end position="27"/>
    </location>
</feature>
<feature type="transmembrane region" description="Helical" evidence="1">
    <location>
        <begin position="95"/>
        <end position="119"/>
    </location>
</feature>
<dbReference type="InterPro" id="IPR021560">
    <property type="entry name" value="DUF3021"/>
</dbReference>
<dbReference type="EMBL" id="RJVG01000004">
    <property type="protein sequence ID" value="ROR28491.1"/>
    <property type="molecule type" value="Genomic_DNA"/>
</dbReference>
<dbReference type="RefSeq" id="WP_123608998.1">
    <property type="nucleotide sequence ID" value="NZ_RJVG01000004.1"/>
</dbReference>
<organism evidence="2 3">
    <name type="scientific">Mobilisporobacter senegalensis</name>
    <dbReference type="NCBI Taxonomy" id="1329262"/>
    <lineage>
        <taxon>Bacteria</taxon>
        <taxon>Bacillati</taxon>
        <taxon>Bacillota</taxon>
        <taxon>Clostridia</taxon>
        <taxon>Lachnospirales</taxon>
        <taxon>Lachnospiraceae</taxon>
        <taxon>Mobilisporobacter</taxon>
    </lineage>
</organism>
<sequence>MKKRESFKFIIRDYFIIFTVIILGTALLNPEHAFTFREIMLTAVFALAGDLPSLVLVSKKELSMKSRYIRMVIHFMLIETVILTFGNIMGQVSGMVQTVIFGLEILGIYILVRFIIWFIDHKTASAINQQLMNIKSEKMK</sequence>
<keyword evidence="1" id="KW-1133">Transmembrane helix</keyword>
<feature type="transmembrane region" description="Helical" evidence="1">
    <location>
        <begin position="69"/>
        <end position="89"/>
    </location>
</feature>
<dbReference type="AlphaFoldDB" id="A0A3N1XQQ3"/>
<evidence type="ECO:0000313" key="3">
    <source>
        <dbReference type="Proteomes" id="UP000273083"/>
    </source>
</evidence>
<reference evidence="2 3" key="1">
    <citation type="submission" date="2018-11" db="EMBL/GenBank/DDBJ databases">
        <title>Genomic Encyclopedia of Type Strains, Phase IV (KMG-IV): sequencing the most valuable type-strain genomes for metagenomic binning, comparative biology and taxonomic classification.</title>
        <authorList>
            <person name="Goeker M."/>
        </authorList>
    </citation>
    <scope>NUCLEOTIDE SEQUENCE [LARGE SCALE GENOMIC DNA]</scope>
    <source>
        <strain evidence="2 3">DSM 26537</strain>
    </source>
</reference>
<name>A0A3N1XQQ3_9FIRM</name>